<dbReference type="RefSeq" id="WP_018066411.1">
    <property type="nucleotide sequence ID" value="NZ_AQWH01000023.1"/>
</dbReference>
<dbReference type="EMBL" id="CP020330">
    <property type="protein sequence ID" value="AQZ51916.1"/>
    <property type="molecule type" value="Genomic_DNA"/>
</dbReference>
<dbReference type="KEGG" id="mmed:Mame_02590"/>
<dbReference type="STRING" id="1122214.Mame_02590"/>
<dbReference type="AlphaFoldDB" id="A0A1U9Z2K8"/>
<proteinExistence type="predicted"/>
<evidence type="ECO:0000313" key="1">
    <source>
        <dbReference type="EMBL" id="AQZ51916.1"/>
    </source>
</evidence>
<dbReference type="Proteomes" id="UP000191135">
    <property type="component" value="Chromosome"/>
</dbReference>
<organism evidence="1 2">
    <name type="scientific">Martelella mediterranea DSM 17316</name>
    <dbReference type="NCBI Taxonomy" id="1122214"/>
    <lineage>
        <taxon>Bacteria</taxon>
        <taxon>Pseudomonadati</taxon>
        <taxon>Pseudomonadota</taxon>
        <taxon>Alphaproteobacteria</taxon>
        <taxon>Hyphomicrobiales</taxon>
        <taxon>Aurantimonadaceae</taxon>
        <taxon>Martelella</taxon>
    </lineage>
</organism>
<evidence type="ECO:0008006" key="3">
    <source>
        <dbReference type="Google" id="ProtNLM"/>
    </source>
</evidence>
<dbReference type="OrthoDB" id="8381898at2"/>
<sequence length="126" mass="12288">MTRIVKTFVAAGAIGHRRLVAFTANDGEVALATSPDDPIAGVVDIPSGATAGQRIDVVLFGPAEVVCGGDIMPGDPITADANGAAIAAAPAEGVNAATAGYLLTGAESGDFARAIVQRGTLTGAAA</sequence>
<dbReference type="eggNOG" id="ENOG5033H3P">
    <property type="taxonomic scope" value="Bacteria"/>
</dbReference>
<reference evidence="1 2" key="1">
    <citation type="submission" date="2017-03" db="EMBL/GenBank/DDBJ databases">
        <title>Foreign affairs: Plasmid Transfer between Roseobacters and Rhizobia.</title>
        <authorList>
            <person name="Bartling P."/>
            <person name="Bunk B."/>
            <person name="Overmann J."/>
            <person name="Brinkmann H."/>
            <person name="Petersen J."/>
        </authorList>
    </citation>
    <scope>NUCLEOTIDE SEQUENCE [LARGE SCALE GENOMIC DNA]</scope>
    <source>
        <strain evidence="1 2">MACL11</strain>
    </source>
</reference>
<name>A0A1U9Z2K8_9HYPH</name>
<keyword evidence="2" id="KW-1185">Reference proteome</keyword>
<accession>A0A1U9Z2K8</accession>
<protein>
    <recommendedName>
        <fullName evidence="3">DUF2190 domain-containing protein</fullName>
    </recommendedName>
</protein>
<gene>
    <name evidence="1" type="ORF">Mame_02590</name>
</gene>
<evidence type="ECO:0000313" key="2">
    <source>
        <dbReference type="Proteomes" id="UP000191135"/>
    </source>
</evidence>